<evidence type="ECO:0000256" key="10">
    <source>
        <dbReference type="ARBA" id="ARBA00022984"/>
    </source>
</evidence>
<evidence type="ECO:0000256" key="14">
    <source>
        <dbReference type="SAM" id="Phobius"/>
    </source>
</evidence>
<dbReference type="InterPro" id="IPR036138">
    <property type="entry name" value="PBP_dimer_sf"/>
</dbReference>
<keyword evidence="18" id="KW-1185">Reference proteome</keyword>
<dbReference type="Pfam" id="PF00905">
    <property type="entry name" value="Transpeptidase"/>
    <property type="match status" value="1"/>
</dbReference>
<keyword evidence="13" id="KW-0961">Cell wall biogenesis/degradation</keyword>
<keyword evidence="8" id="KW-0378">Hydrolase</keyword>
<keyword evidence="6" id="KW-0645">Protease</keyword>
<dbReference type="AlphaFoldDB" id="C8W5R7"/>
<dbReference type="GO" id="GO:0009252">
    <property type="term" value="P:peptidoglycan biosynthetic process"/>
    <property type="evidence" value="ECO:0007669"/>
    <property type="project" value="UniProtKB-KW"/>
</dbReference>
<dbReference type="SUPFAM" id="SSF56601">
    <property type="entry name" value="beta-lactamase/transpeptidase-like"/>
    <property type="match status" value="1"/>
</dbReference>
<keyword evidence="17" id="KW-0328">Glycosyltransferase</keyword>
<evidence type="ECO:0000313" key="18">
    <source>
        <dbReference type="Proteomes" id="UP000002217"/>
    </source>
</evidence>
<dbReference type="EMBL" id="CP001720">
    <property type="protein sequence ID" value="ACV64067.1"/>
    <property type="molecule type" value="Genomic_DNA"/>
</dbReference>
<dbReference type="EC" id="2.4.1.129" evidence="17"/>
<name>C8W5R7_DESAS</name>
<evidence type="ECO:0000259" key="16">
    <source>
        <dbReference type="Pfam" id="PF03717"/>
    </source>
</evidence>
<keyword evidence="7 14" id="KW-0812">Transmembrane</keyword>
<dbReference type="GO" id="GO:0006508">
    <property type="term" value="P:proteolysis"/>
    <property type="evidence" value="ECO:0007669"/>
    <property type="project" value="UniProtKB-KW"/>
</dbReference>
<keyword evidence="4" id="KW-1003">Cell membrane</keyword>
<keyword evidence="5" id="KW-0997">Cell inner membrane</keyword>
<gene>
    <name evidence="17" type="ordered locus">Dtox_3336</name>
</gene>
<dbReference type="Pfam" id="PF03717">
    <property type="entry name" value="PBP_dimer"/>
    <property type="match status" value="1"/>
</dbReference>
<comment type="similarity">
    <text evidence="3">Belongs to the transpeptidase family.</text>
</comment>
<evidence type="ECO:0000256" key="2">
    <source>
        <dbReference type="ARBA" id="ARBA00004236"/>
    </source>
</evidence>
<dbReference type="Gene3D" id="3.90.1310.10">
    <property type="entry name" value="Penicillin-binding protein 2a (Domain 2)"/>
    <property type="match status" value="1"/>
</dbReference>
<dbReference type="GO" id="GO:0071972">
    <property type="term" value="F:peptidoglycan L,D-transpeptidase activity"/>
    <property type="evidence" value="ECO:0007669"/>
    <property type="project" value="TreeGrafter"/>
</dbReference>
<dbReference type="PANTHER" id="PTHR30627">
    <property type="entry name" value="PEPTIDOGLYCAN D,D-TRANSPEPTIDASE"/>
    <property type="match status" value="1"/>
</dbReference>
<evidence type="ECO:0000256" key="4">
    <source>
        <dbReference type="ARBA" id="ARBA00022475"/>
    </source>
</evidence>
<dbReference type="RefSeq" id="WP_015758757.1">
    <property type="nucleotide sequence ID" value="NC_013216.1"/>
</dbReference>
<sequence>MESKLKDKKMKMFLFILSGIFIILILRLSYLQLVQTDRFQTLARENRIRINPINAPRGEIFDRKNVRLVGNRPIYTVSLEYLGIKDTSSVVKRLANILGIDPKSIEDKINAQKLKLYQPVEVAVDVPVETLTKIEEKRLELPGVIIDVEPVREYPFGSSLSHVLGYVQEIKEKQLEEHKDEGYVLGDEYGQSGLENQYEKYLRGGKGARQVEVDNMARPVRDLGVKAPVPGSNLQLTIDSKLQEVAEKGLADTVAKAQRQGFRDARAGAVVMLDVHTGQVLAMASCPSYDPAKFTGSMTQADVDAIFRDPTRPFFNRALGIYPPGSTFKMIVAAAALEDKIVSATYAINDPGHFRNKTDWNPAGHGRVDMRKAIQVSCDVYFWQIGLSVGVDRIGKFAADFGLGQLTGIDLPGESSGVVPTPAYKHDKWKSLLDNKYGPEIQSINEKYDDLIAKAFTEENKEKLQAEKDKELKAVEQKYAADRYAWELEWREYDTLDMSIGQGDNQYSPIQLANYISAIANGGTLYQPYIVKKITDSKGSVIKEFNPVVKRKVNVSEDNLQIIREGMHMVSLYPNGTAAGIFAGFPISVAAKTGTAEVHGKDNHALFVCFAPYEKPEVAIASVIDYGGHGGTTAGPVVRELLAEYFQVKDGTRLTNPTSPE</sequence>
<feature type="transmembrane region" description="Helical" evidence="14">
    <location>
        <begin position="12"/>
        <end position="30"/>
    </location>
</feature>
<evidence type="ECO:0000313" key="17">
    <source>
        <dbReference type="EMBL" id="ACV64067.1"/>
    </source>
</evidence>
<dbReference type="HOGENOM" id="CLU_009289_1_1_9"/>
<feature type="domain" description="Penicillin-binding protein transpeptidase" evidence="15">
    <location>
        <begin position="268"/>
        <end position="642"/>
    </location>
</feature>
<dbReference type="STRING" id="485916.Dtox_3336"/>
<dbReference type="GO" id="GO:0008360">
    <property type="term" value="P:regulation of cell shape"/>
    <property type="evidence" value="ECO:0007669"/>
    <property type="project" value="UniProtKB-KW"/>
</dbReference>
<dbReference type="GO" id="GO:0009002">
    <property type="term" value="F:serine-type D-Ala-D-Ala carboxypeptidase activity"/>
    <property type="evidence" value="ECO:0007669"/>
    <property type="project" value="InterPro"/>
</dbReference>
<evidence type="ECO:0000256" key="9">
    <source>
        <dbReference type="ARBA" id="ARBA00022960"/>
    </source>
</evidence>
<evidence type="ECO:0000256" key="3">
    <source>
        <dbReference type="ARBA" id="ARBA00007171"/>
    </source>
</evidence>
<dbReference type="GO" id="GO:0071555">
    <property type="term" value="P:cell wall organization"/>
    <property type="evidence" value="ECO:0007669"/>
    <property type="project" value="UniProtKB-KW"/>
</dbReference>
<feature type="domain" description="Penicillin-binding protein dimerisation" evidence="16">
    <location>
        <begin position="52"/>
        <end position="221"/>
    </location>
</feature>
<dbReference type="KEGG" id="dae:Dtox_3336"/>
<evidence type="ECO:0000256" key="7">
    <source>
        <dbReference type="ARBA" id="ARBA00022692"/>
    </source>
</evidence>
<keyword evidence="10" id="KW-0573">Peptidoglycan synthesis</keyword>
<evidence type="ECO:0000256" key="12">
    <source>
        <dbReference type="ARBA" id="ARBA00023136"/>
    </source>
</evidence>
<dbReference type="InterPro" id="IPR050515">
    <property type="entry name" value="Beta-lactam/transpept"/>
</dbReference>
<dbReference type="GO" id="GO:0005886">
    <property type="term" value="C:plasma membrane"/>
    <property type="evidence" value="ECO:0007669"/>
    <property type="project" value="UniProtKB-SubCell"/>
</dbReference>
<keyword evidence="12 14" id="KW-0472">Membrane</keyword>
<dbReference type="InterPro" id="IPR005311">
    <property type="entry name" value="PBP_dimer"/>
</dbReference>
<dbReference type="PANTHER" id="PTHR30627:SF2">
    <property type="entry name" value="PEPTIDOGLYCAN D,D-TRANSPEPTIDASE MRDA"/>
    <property type="match status" value="1"/>
</dbReference>
<dbReference type="InterPro" id="IPR017790">
    <property type="entry name" value="Penicillin-binding_protein_2"/>
</dbReference>
<keyword evidence="11 14" id="KW-1133">Transmembrane helix</keyword>
<dbReference type="InterPro" id="IPR012338">
    <property type="entry name" value="Beta-lactam/transpept-like"/>
</dbReference>
<evidence type="ECO:0000256" key="6">
    <source>
        <dbReference type="ARBA" id="ARBA00022670"/>
    </source>
</evidence>
<dbReference type="NCBIfam" id="TIGR03423">
    <property type="entry name" value="pbp2_mrdA"/>
    <property type="match status" value="1"/>
</dbReference>
<dbReference type="Proteomes" id="UP000002217">
    <property type="component" value="Chromosome"/>
</dbReference>
<dbReference type="OrthoDB" id="9804124at2"/>
<accession>C8W5R7</accession>
<dbReference type="Gene3D" id="3.40.710.10">
    <property type="entry name" value="DD-peptidase/beta-lactamase superfamily"/>
    <property type="match status" value="1"/>
</dbReference>
<dbReference type="InterPro" id="IPR001460">
    <property type="entry name" value="PCN-bd_Tpept"/>
</dbReference>
<dbReference type="GO" id="GO:0016757">
    <property type="term" value="F:glycosyltransferase activity"/>
    <property type="evidence" value="ECO:0007669"/>
    <property type="project" value="UniProtKB-KW"/>
</dbReference>
<keyword evidence="17" id="KW-0808">Transferase</keyword>
<comment type="subcellular location">
    <subcellularLocation>
        <location evidence="2">Cell membrane</location>
    </subcellularLocation>
    <subcellularLocation>
        <location evidence="1">Membrane</location>
        <topology evidence="1">Single-pass membrane protein</topology>
    </subcellularLocation>
</comment>
<organism evidence="17 18">
    <name type="scientific">Desulfofarcimen acetoxidans (strain ATCC 49208 / DSM 771 / KCTC 5769 / VKM B-1644 / 5575)</name>
    <name type="common">Desulfotomaculum acetoxidans</name>
    <dbReference type="NCBI Taxonomy" id="485916"/>
    <lineage>
        <taxon>Bacteria</taxon>
        <taxon>Bacillati</taxon>
        <taxon>Bacillota</taxon>
        <taxon>Clostridia</taxon>
        <taxon>Eubacteriales</taxon>
        <taxon>Peptococcaceae</taxon>
        <taxon>Desulfofarcimen</taxon>
    </lineage>
</organism>
<proteinExistence type="inferred from homology"/>
<evidence type="ECO:0000259" key="15">
    <source>
        <dbReference type="Pfam" id="PF00905"/>
    </source>
</evidence>
<evidence type="ECO:0000256" key="11">
    <source>
        <dbReference type="ARBA" id="ARBA00022989"/>
    </source>
</evidence>
<evidence type="ECO:0000256" key="5">
    <source>
        <dbReference type="ARBA" id="ARBA00022519"/>
    </source>
</evidence>
<reference evidence="17 18" key="1">
    <citation type="journal article" date="2009" name="Stand. Genomic Sci.">
        <title>Complete genome sequence of Desulfotomaculum acetoxidans type strain (5575).</title>
        <authorList>
            <person name="Spring S."/>
            <person name="Lapidus A."/>
            <person name="Schroder M."/>
            <person name="Gleim D."/>
            <person name="Sims D."/>
            <person name="Meincke L."/>
            <person name="Glavina Del Rio T."/>
            <person name="Tice H."/>
            <person name="Copeland A."/>
            <person name="Cheng J.F."/>
            <person name="Lucas S."/>
            <person name="Chen F."/>
            <person name="Nolan M."/>
            <person name="Bruce D."/>
            <person name="Goodwin L."/>
            <person name="Pitluck S."/>
            <person name="Ivanova N."/>
            <person name="Mavromatis K."/>
            <person name="Mikhailova N."/>
            <person name="Pati A."/>
            <person name="Chen A."/>
            <person name="Palaniappan K."/>
            <person name="Land M."/>
            <person name="Hauser L."/>
            <person name="Chang Y.J."/>
            <person name="Jeffries C.D."/>
            <person name="Chain P."/>
            <person name="Saunders E."/>
            <person name="Brettin T."/>
            <person name="Detter J.C."/>
            <person name="Goker M."/>
            <person name="Bristow J."/>
            <person name="Eisen J.A."/>
            <person name="Markowitz V."/>
            <person name="Hugenholtz P."/>
            <person name="Kyrpides N.C."/>
            <person name="Klenk H.P."/>
            <person name="Han C."/>
        </authorList>
    </citation>
    <scope>NUCLEOTIDE SEQUENCE [LARGE SCALE GENOMIC DNA]</scope>
    <source>
        <strain evidence="18">ATCC 49208 / DSM 771 / VKM B-1644</strain>
    </source>
</reference>
<dbReference type="GO" id="GO:0008658">
    <property type="term" value="F:penicillin binding"/>
    <property type="evidence" value="ECO:0007669"/>
    <property type="project" value="InterPro"/>
</dbReference>
<evidence type="ECO:0000256" key="1">
    <source>
        <dbReference type="ARBA" id="ARBA00004167"/>
    </source>
</evidence>
<evidence type="ECO:0000256" key="8">
    <source>
        <dbReference type="ARBA" id="ARBA00022801"/>
    </source>
</evidence>
<protein>
    <submittedName>
        <fullName evidence="17">Penicillin-binding protein 2</fullName>
        <ecNumber evidence="17">2.4.1.129</ecNumber>
    </submittedName>
</protein>
<evidence type="ECO:0000256" key="13">
    <source>
        <dbReference type="ARBA" id="ARBA00023316"/>
    </source>
</evidence>
<dbReference type="eggNOG" id="COG0768">
    <property type="taxonomic scope" value="Bacteria"/>
</dbReference>
<dbReference type="SUPFAM" id="SSF56519">
    <property type="entry name" value="Penicillin binding protein dimerisation domain"/>
    <property type="match status" value="1"/>
</dbReference>
<keyword evidence="9" id="KW-0133">Cell shape</keyword>